<protein>
    <submittedName>
        <fullName evidence="1">Uncharacterized protein</fullName>
    </submittedName>
</protein>
<dbReference type="GeneID" id="36399503"/>
<dbReference type="RefSeq" id="XP_024573351.1">
    <property type="nucleotide sequence ID" value="XM_024722257.1"/>
</dbReference>
<evidence type="ECO:0000313" key="1">
    <source>
        <dbReference type="EMBL" id="CEG36982.1"/>
    </source>
</evidence>
<reference evidence="2" key="1">
    <citation type="submission" date="2014-09" db="EMBL/GenBank/DDBJ databases">
        <authorList>
            <person name="Sharma Rahul"/>
            <person name="Thines Marco"/>
        </authorList>
    </citation>
    <scope>NUCLEOTIDE SEQUENCE [LARGE SCALE GENOMIC DNA]</scope>
</reference>
<sequence length="84" mass="9255">MVEKPAGLPSRLAKSESILLSIVTARDFNFGTAKMKASAYKAFDILTDANSCVISRKVEPEDKVITIFQKDSIPVSETKLAMQY</sequence>
<evidence type="ECO:0000313" key="2">
    <source>
        <dbReference type="Proteomes" id="UP000054928"/>
    </source>
</evidence>
<accession>A0A0P1A8H6</accession>
<dbReference type="EMBL" id="CCYD01000261">
    <property type="protein sequence ID" value="CEG36982.1"/>
    <property type="molecule type" value="Genomic_DNA"/>
</dbReference>
<dbReference type="Proteomes" id="UP000054928">
    <property type="component" value="Unassembled WGS sequence"/>
</dbReference>
<organism evidence="1 2">
    <name type="scientific">Plasmopara halstedii</name>
    <name type="common">Downy mildew of sunflower</name>
    <dbReference type="NCBI Taxonomy" id="4781"/>
    <lineage>
        <taxon>Eukaryota</taxon>
        <taxon>Sar</taxon>
        <taxon>Stramenopiles</taxon>
        <taxon>Oomycota</taxon>
        <taxon>Peronosporomycetes</taxon>
        <taxon>Peronosporales</taxon>
        <taxon>Peronosporaceae</taxon>
        <taxon>Plasmopara</taxon>
    </lineage>
</organism>
<name>A0A0P1A8H6_PLAHL</name>
<proteinExistence type="predicted"/>
<dbReference type="AlphaFoldDB" id="A0A0P1A8H6"/>
<keyword evidence="2" id="KW-1185">Reference proteome</keyword>